<dbReference type="SMART" id="SM01340">
    <property type="entry name" value="DNA_mis_repair"/>
    <property type="match status" value="1"/>
</dbReference>
<dbReference type="Gene3D" id="3.30.1540.20">
    <property type="entry name" value="MutL, C-terminal domain, dimerisation subdomain"/>
    <property type="match status" value="1"/>
</dbReference>
<comment type="caution">
    <text evidence="7">The sequence shown here is derived from an EMBL/GenBank/DDBJ whole genome shotgun (WGS) entry which is preliminary data.</text>
</comment>
<dbReference type="PANTHER" id="PTHR10073:SF12">
    <property type="entry name" value="DNA MISMATCH REPAIR PROTEIN MLH1"/>
    <property type="match status" value="1"/>
</dbReference>
<dbReference type="GO" id="GO:0032300">
    <property type="term" value="C:mismatch repair complex"/>
    <property type="evidence" value="ECO:0007669"/>
    <property type="project" value="InterPro"/>
</dbReference>
<dbReference type="NCBIfam" id="TIGR00585">
    <property type="entry name" value="mutl"/>
    <property type="match status" value="1"/>
</dbReference>
<name>A0A9D9GMJ5_9BACL</name>
<keyword evidence="7" id="KW-0255">Endonuclease</keyword>
<dbReference type="InterPro" id="IPR002099">
    <property type="entry name" value="MutL/Mlh/PMS"/>
</dbReference>
<keyword evidence="3 4" id="KW-0234">DNA repair</keyword>
<dbReference type="GO" id="GO:0030983">
    <property type="term" value="F:mismatched DNA binding"/>
    <property type="evidence" value="ECO:0007669"/>
    <property type="project" value="InterPro"/>
</dbReference>
<evidence type="ECO:0000313" key="7">
    <source>
        <dbReference type="EMBL" id="MBO8414712.1"/>
    </source>
</evidence>
<dbReference type="InterPro" id="IPR037198">
    <property type="entry name" value="MutL_C_sf"/>
</dbReference>
<comment type="function">
    <text evidence="4">This protein is involved in the repair of mismatches in DNA. It is required for dam-dependent methyl-directed DNA mismatch repair. May act as a 'molecular matchmaker', a protein that promotes the formation of a stable complex between two or more DNA-binding proteins in an ATP-dependent manner without itself being part of a final effector complex.</text>
</comment>
<dbReference type="InterPro" id="IPR042120">
    <property type="entry name" value="MutL_C_dimsub"/>
</dbReference>
<feature type="domain" description="DNA mismatch repair protein S5" evidence="6">
    <location>
        <begin position="207"/>
        <end position="326"/>
    </location>
</feature>
<feature type="domain" description="MutL C-terminal dimerisation" evidence="5">
    <location>
        <begin position="413"/>
        <end position="555"/>
    </location>
</feature>
<evidence type="ECO:0000256" key="4">
    <source>
        <dbReference type="HAMAP-Rule" id="MF_00149"/>
    </source>
</evidence>
<dbReference type="InterPro" id="IPR013507">
    <property type="entry name" value="DNA_mismatch_S5_2-like"/>
</dbReference>
<dbReference type="InterPro" id="IPR042121">
    <property type="entry name" value="MutL_C_regsub"/>
</dbReference>
<dbReference type="InterPro" id="IPR036890">
    <property type="entry name" value="HATPase_C_sf"/>
</dbReference>
<reference evidence="7" key="1">
    <citation type="submission" date="2020-10" db="EMBL/GenBank/DDBJ databases">
        <authorList>
            <person name="Gilroy R."/>
        </authorList>
    </citation>
    <scope>NUCLEOTIDE SEQUENCE</scope>
    <source>
        <strain evidence="7">1748</strain>
    </source>
</reference>
<evidence type="ECO:0000256" key="3">
    <source>
        <dbReference type="ARBA" id="ARBA00023204"/>
    </source>
</evidence>
<dbReference type="EMBL" id="JADING010000131">
    <property type="protein sequence ID" value="MBO8414712.1"/>
    <property type="molecule type" value="Genomic_DNA"/>
</dbReference>
<dbReference type="Gene3D" id="3.30.1370.100">
    <property type="entry name" value="MutL, C-terminal domain, regulatory subdomain"/>
    <property type="match status" value="1"/>
</dbReference>
<dbReference type="GO" id="GO:0004519">
    <property type="term" value="F:endonuclease activity"/>
    <property type="evidence" value="ECO:0007669"/>
    <property type="project" value="UniProtKB-KW"/>
</dbReference>
<dbReference type="PANTHER" id="PTHR10073">
    <property type="entry name" value="DNA MISMATCH REPAIR PROTEIN MLH, PMS, MUTL"/>
    <property type="match status" value="1"/>
</dbReference>
<accession>A0A9D9GMJ5</accession>
<dbReference type="InterPro" id="IPR020667">
    <property type="entry name" value="DNA_mismatch_repair_MutL"/>
</dbReference>
<comment type="similarity">
    <text evidence="1 4">Belongs to the DNA mismatch repair MutL/HexB family.</text>
</comment>
<dbReference type="CDD" id="cd16926">
    <property type="entry name" value="HATPase_MutL-MLH-PMS-like"/>
    <property type="match status" value="1"/>
</dbReference>
<proteinExistence type="inferred from homology"/>
<evidence type="ECO:0000256" key="1">
    <source>
        <dbReference type="ARBA" id="ARBA00006082"/>
    </source>
</evidence>
<dbReference type="HAMAP" id="MF_00149">
    <property type="entry name" value="DNA_mis_repair"/>
    <property type="match status" value="1"/>
</dbReference>
<dbReference type="Pfam" id="PF08676">
    <property type="entry name" value="MutL_C"/>
    <property type="match status" value="1"/>
</dbReference>
<dbReference type="SUPFAM" id="SSF55874">
    <property type="entry name" value="ATPase domain of HSP90 chaperone/DNA topoisomerase II/histidine kinase"/>
    <property type="match status" value="1"/>
</dbReference>
<reference evidence="7" key="2">
    <citation type="journal article" date="2021" name="PeerJ">
        <title>Extensive microbial diversity within the chicken gut microbiome revealed by metagenomics and culture.</title>
        <authorList>
            <person name="Gilroy R."/>
            <person name="Ravi A."/>
            <person name="Getino M."/>
            <person name="Pursley I."/>
            <person name="Horton D.L."/>
            <person name="Alikhan N.F."/>
            <person name="Baker D."/>
            <person name="Gharbi K."/>
            <person name="Hall N."/>
            <person name="Watson M."/>
            <person name="Adriaenssens E.M."/>
            <person name="Foster-Nyarko E."/>
            <person name="Jarju S."/>
            <person name="Secka A."/>
            <person name="Antonio M."/>
            <person name="Oren A."/>
            <person name="Chaudhuri R.R."/>
            <person name="La Ragione R."/>
            <person name="Hildebrand F."/>
            <person name="Pallen M.J."/>
        </authorList>
    </citation>
    <scope>NUCLEOTIDE SEQUENCE</scope>
    <source>
        <strain evidence="7">1748</strain>
    </source>
</reference>
<dbReference type="InterPro" id="IPR014721">
    <property type="entry name" value="Ribsml_uS5_D2-typ_fold_subgr"/>
</dbReference>
<dbReference type="GO" id="GO:0140664">
    <property type="term" value="F:ATP-dependent DNA damage sensor activity"/>
    <property type="evidence" value="ECO:0007669"/>
    <property type="project" value="InterPro"/>
</dbReference>
<keyword evidence="2 4" id="KW-0227">DNA damage</keyword>
<dbReference type="InterPro" id="IPR014790">
    <property type="entry name" value="MutL_C"/>
</dbReference>
<dbReference type="GO" id="GO:0006298">
    <property type="term" value="P:mismatch repair"/>
    <property type="evidence" value="ECO:0007669"/>
    <property type="project" value="UniProtKB-UniRule"/>
</dbReference>
<dbReference type="AlphaFoldDB" id="A0A9D9GMJ5"/>
<organism evidence="7 8">
    <name type="scientific">Candidatus Scatoplasma merdavium</name>
    <dbReference type="NCBI Taxonomy" id="2840932"/>
    <lineage>
        <taxon>Bacteria</taxon>
        <taxon>Bacillati</taxon>
        <taxon>Bacillota</taxon>
        <taxon>Bacilli</taxon>
        <taxon>Bacillales</taxon>
        <taxon>Candidatus Scatoplasma</taxon>
    </lineage>
</organism>
<dbReference type="InterPro" id="IPR038973">
    <property type="entry name" value="MutL/Mlh/Pms-like"/>
</dbReference>
<dbReference type="Proteomes" id="UP000823629">
    <property type="component" value="Unassembled WGS sequence"/>
</dbReference>
<dbReference type="FunFam" id="3.30.565.10:FF:000003">
    <property type="entry name" value="DNA mismatch repair endonuclease MutL"/>
    <property type="match status" value="1"/>
</dbReference>
<dbReference type="Pfam" id="PF01119">
    <property type="entry name" value="DNA_mis_repair"/>
    <property type="match status" value="1"/>
</dbReference>
<evidence type="ECO:0000313" key="8">
    <source>
        <dbReference type="Proteomes" id="UP000823629"/>
    </source>
</evidence>
<dbReference type="Gene3D" id="3.30.230.10">
    <property type="match status" value="1"/>
</dbReference>
<keyword evidence="7" id="KW-0540">Nuclease</keyword>
<sequence length="600" mass="67555">MNKIKLMSPQLANLIAAGEVIERPSSVVKELVENSLDAGASNIVIRVEEAGKKLISVDDNGCGMSKEDAQLAFKRHASSKVKTVYDLNYISTLGFRGEAVPSIASVSHFEMITSDGMEGTKIISDPDKDLIVESSSLKRGTICKISELFFNTPARLKYLKSERTENLSIIETCQHLSLGFPNVSMSLYIDNRLIFQTSGRGDLLEAISLIYGPSLAKACLYIESKKEDFDYSGYIVHPQQFSRSTRYDILTFLNNRYVYSPKIQKAIIDAYKDYLPPMRYPIAIVKINVDNALVDVNVHPSKKEVRLSCEDNLSQDLNRQVAFGLLKTRHEFSNVDIPQVETRRIETPALNSEVTFSDSKQTEEVISESNPTLFDEFNKEEMMDMNIAVQPNSIVNEKEEIKARNIDIPIMHPIGQVLGTYIVCDSDQGMYIVDQHAAHERINFEKCEREFCESNDRVIPLFPLVFDLTPHRKSNLDKEHIEVLANLGIIVSDFGNASVKVEEIPRHLSSPSDRSTIEEIIADVLEDNKVDLVKIKRLAIASKACKMSIKANKVMNIQEQVLLLKELFSCKNPLNCPHGRPTVIKISQAELEKLFKRSGF</sequence>
<evidence type="ECO:0000259" key="5">
    <source>
        <dbReference type="SMART" id="SM00853"/>
    </source>
</evidence>
<protein>
    <recommendedName>
        <fullName evidence="4">DNA mismatch repair protein MutL</fullName>
    </recommendedName>
</protein>
<dbReference type="InterPro" id="IPR020568">
    <property type="entry name" value="Ribosomal_Su5_D2-typ_SF"/>
</dbReference>
<evidence type="ECO:0000256" key="2">
    <source>
        <dbReference type="ARBA" id="ARBA00022763"/>
    </source>
</evidence>
<keyword evidence="7" id="KW-0378">Hydrolase</keyword>
<dbReference type="SUPFAM" id="SSF118116">
    <property type="entry name" value="DNA mismatch repair protein MutL"/>
    <property type="match status" value="1"/>
</dbReference>
<dbReference type="GO" id="GO:0005524">
    <property type="term" value="F:ATP binding"/>
    <property type="evidence" value="ECO:0007669"/>
    <property type="project" value="InterPro"/>
</dbReference>
<dbReference type="SMART" id="SM00853">
    <property type="entry name" value="MutL_C"/>
    <property type="match status" value="1"/>
</dbReference>
<dbReference type="SUPFAM" id="SSF54211">
    <property type="entry name" value="Ribosomal protein S5 domain 2-like"/>
    <property type="match status" value="1"/>
</dbReference>
<dbReference type="Gene3D" id="3.30.565.10">
    <property type="entry name" value="Histidine kinase-like ATPase, C-terminal domain"/>
    <property type="match status" value="1"/>
</dbReference>
<evidence type="ECO:0000259" key="6">
    <source>
        <dbReference type="SMART" id="SM01340"/>
    </source>
</evidence>
<dbReference type="CDD" id="cd00782">
    <property type="entry name" value="MutL_Trans"/>
    <property type="match status" value="1"/>
</dbReference>
<dbReference type="Pfam" id="PF13589">
    <property type="entry name" value="HATPase_c_3"/>
    <property type="match status" value="1"/>
</dbReference>
<gene>
    <name evidence="4 7" type="primary">mutL</name>
    <name evidence="7" type="ORF">IAC78_04525</name>
</gene>
<dbReference type="GO" id="GO:0016887">
    <property type="term" value="F:ATP hydrolysis activity"/>
    <property type="evidence" value="ECO:0007669"/>
    <property type="project" value="InterPro"/>
</dbReference>